<gene>
    <name evidence="2" type="ORF">NCTC9695_02441</name>
</gene>
<dbReference type="EMBL" id="LR134182">
    <property type="protein sequence ID" value="VEB41999.1"/>
    <property type="molecule type" value="Genomic_DNA"/>
</dbReference>
<proteinExistence type="predicted"/>
<reference evidence="2 3" key="1">
    <citation type="submission" date="2018-12" db="EMBL/GenBank/DDBJ databases">
        <authorList>
            <consortium name="Pathogen Informatics"/>
        </authorList>
    </citation>
    <scope>NUCLEOTIDE SEQUENCE [LARGE SCALE GENOMIC DNA]</scope>
    <source>
        <strain evidence="2 3">NCTC9695</strain>
    </source>
</reference>
<evidence type="ECO:0000313" key="2">
    <source>
        <dbReference type="EMBL" id="VEB41999.1"/>
    </source>
</evidence>
<organism evidence="2 3">
    <name type="scientific">Chromobacterium violaceum</name>
    <dbReference type="NCBI Taxonomy" id="536"/>
    <lineage>
        <taxon>Bacteria</taxon>
        <taxon>Pseudomonadati</taxon>
        <taxon>Pseudomonadota</taxon>
        <taxon>Betaproteobacteria</taxon>
        <taxon>Neisseriales</taxon>
        <taxon>Chromobacteriaceae</taxon>
        <taxon>Chromobacterium</taxon>
    </lineage>
</organism>
<evidence type="ECO:0000313" key="3">
    <source>
        <dbReference type="Proteomes" id="UP000275777"/>
    </source>
</evidence>
<sequence length="87" mass="9528">MFEMEERLAEQLGVHVQLISENGLTGRNAAGCWKSPRKSSACLLLNAVGGCRMPRMASTGCERRQPGTPPGRSLAAKRLQLPPCHRR</sequence>
<name>A0A3S5DLE1_CHRVL</name>
<dbReference type="Proteomes" id="UP000275777">
    <property type="component" value="Chromosome"/>
</dbReference>
<accession>A0A3S5DLE1</accession>
<protein>
    <submittedName>
        <fullName evidence="2">Uncharacterized protein</fullName>
    </submittedName>
</protein>
<evidence type="ECO:0000256" key="1">
    <source>
        <dbReference type="SAM" id="MobiDB-lite"/>
    </source>
</evidence>
<feature type="region of interest" description="Disordered" evidence="1">
    <location>
        <begin position="58"/>
        <end position="87"/>
    </location>
</feature>
<dbReference type="AlphaFoldDB" id="A0A3S5DLE1"/>